<dbReference type="SUPFAM" id="SSF82771">
    <property type="entry name" value="GIY-YIG endonuclease"/>
    <property type="match status" value="1"/>
</dbReference>
<evidence type="ECO:0000313" key="2">
    <source>
        <dbReference type="EMBL" id="VAX23503.1"/>
    </source>
</evidence>
<dbReference type="PROSITE" id="PS50164">
    <property type="entry name" value="GIY_YIG"/>
    <property type="match status" value="1"/>
</dbReference>
<dbReference type="EMBL" id="UOGA01000249">
    <property type="protein sequence ID" value="VAX23503.1"/>
    <property type="molecule type" value="Genomic_DNA"/>
</dbReference>
<feature type="domain" description="GIY-YIG" evidence="1">
    <location>
        <begin position="7"/>
        <end position="83"/>
    </location>
</feature>
<evidence type="ECO:0000259" key="1">
    <source>
        <dbReference type="PROSITE" id="PS50164"/>
    </source>
</evidence>
<dbReference type="InterPro" id="IPR050190">
    <property type="entry name" value="UPF0213_domain"/>
</dbReference>
<sequence>MRMRREKVFYIYIMTNPGDTVLYTGMTNDLARRVTEHKSKVVEGFTKTYNITKLIYFERFSRAMEAARRERQIKGWLRKKKISLVESVNPKWADLSGRMI</sequence>
<dbReference type="InterPro" id="IPR000305">
    <property type="entry name" value="GIY-YIG_endonuc"/>
</dbReference>
<dbReference type="InterPro" id="IPR035901">
    <property type="entry name" value="GIY-YIG_endonuc_sf"/>
</dbReference>
<dbReference type="CDD" id="cd10448">
    <property type="entry name" value="GIY-YIG_unchar_3"/>
    <property type="match status" value="1"/>
</dbReference>
<proteinExistence type="predicted"/>
<gene>
    <name evidence="2" type="ORF">MNBD_NITROSPINAE04-2265</name>
</gene>
<dbReference type="PANTHER" id="PTHR34477:SF5">
    <property type="entry name" value="BSL5627 PROTEIN"/>
    <property type="match status" value="1"/>
</dbReference>
<accession>A0A3B1CFJ1</accession>
<dbReference type="SMART" id="SM00465">
    <property type="entry name" value="GIYc"/>
    <property type="match status" value="1"/>
</dbReference>
<dbReference type="AlphaFoldDB" id="A0A3B1CFJ1"/>
<reference evidence="2" key="1">
    <citation type="submission" date="2018-06" db="EMBL/GenBank/DDBJ databases">
        <authorList>
            <person name="Zhirakovskaya E."/>
        </authorList>
    </citation>
    <scope>NUCLEOTIDE SEQUENCE</scope>
</reference>
<protein>
    <submittedName>
        <fullName evidence="2">Excinuclease ABC, C subunit-like</fullName>
    </submittedName>
</protein>
<dbReference type="PANTHER" id="PTHR34477">
    <property type="entry name" value="UPF0213 PROTEIN YHBQ"/>
    <property type="match status" value="1"/>
</dbReference>
<organism evidence="2">
    <name type="scientific">hydrothermal vent metagenome</name>
    <dbReference type="NCBI Taxonomy" id="652676"/>
    <lineage>
        <taxon>unclassified sequences</taxon>
        <taxon>metagenomes</taxon>
        <taxon>ecological metagenomes</taxon>
    </lineage>
</organism>
<dbReference type="Pfam" id="PF01541">
    <property type="entry name" value="GIY-YIG"/>
    <property type="match status" value="1"/>
</dbReference>
<name>A0A3B1CFJ1_9ZZZZ</name>
<dbReference type="Gene3D" id="3.40.1440.10">
    <property type="entry name" value="GIY-YIG endonuclease"/>
    <property type="match status" value="1"/>
</dbReference>